<accession>A0A2P4XZ84</accession>
<dbReference type="Proteomes" id="UP000237271">
    <property type="component" value="Unassembled WGS sequence"/>
</dbReference>
<dbReference type="AlphaFoldDB" id="A0A2P4XZ84"/>
<dbReference type="EMBL" id="NCKW01006739">
    <property type="protein sequence ID" value="POM70864.1"/>
    <property type="molecule type" value="Genomic_DNA"/>
</dbReference>
<sequence>MKADARPNTRAPFRLSKTEQDSLKLFVEELLRKQWIEVSDSPWVSSIFAVPKKDPTTGKAPTRVEWLRSGNASLPTEIPKIPLPRIEDLFDRMQGCQYFFTLDLAQGYHQM</sequence>
<protein>
    <submittedName>
        <fullName evidence="1">Retroelement pol Polyprotein</fullName>
    </submittedName>
</protein>
<evidence type="ECO:0000313" key="2">
    <source>
        <dbReference type="Proteomes" id="UP000237271"/>
    </source>
</evidence>
<organism evidence="1 2">
    <name type="scientific">Phytophthora palmivora</name>
    <dbReference type="NCBI Taxonomy" id="4796"/>
    <lineage>
        <taxon>Eukaryota</taxon>
        <taxon>Sar</taxon>
        <taxon>Stramenopiles</taxon>
        <taxon>Oomycota</taxon>
        <taxon>Peronosporomycetes</taxon>
        <taxon>Peronosporales</taxon>
        <taxon>Peronosporaceae</taxon>
        <taxon>Phytophthora</taxon>
    </lineage>
</organism>
<dbReference type="InterPro" id="IPR043502">
    <property type="entry name" value="DNA/RNA_pol_sf"/>
</dbReference>
<dbReference type="Gene3D" id="3.30.70.270">
    <property type="match status" value="1"/>
</dbReference>
<proteinExistence type="predicted"/>
<dbReference type="InterPro" id="IPR053134">
    <property type="entry name" value="RNA-dir_DNA_polymerase"/>
</dbReference>
<dbReference type="InterPro" id="IPR043128">
    <property type="entry name" value="Rev_trsase/Diguanyl_cyclase"/>
</dbReference>
<dbReference type="SUPFAM" id="SSF56672">
    <property type="entry name" value="DNA/RNA polymerases"/>
    <property type="match status" value="1"/>
</dbReference>
<reference evidence="1 2" key="1">
    <citation type="journal article" date="2017" name="Genome Biol. Evol.">
        <title>Phytophthora megakarya and P. palmivora, closely related causal agents of cacao black pod rot, underwent increases in genome sizes and gene numbers by different mechanisms.</title>
        <authorList>
            <person name="Ali S.S."/>
            <person name="Shao J."/>
            <person name="Lary D.J."/>
            <person name="Kronmiller B."/>
            <person name="Shen D."/>
            <person name="Strem M.D."/>
            <person name="Amoako-Attah I."/>
            <person name="Akrofi A.Y."/>
            <person name="Begoude B.A."/>
            <person name="Ten Hoopen G.M."/>
            <person name="Coulibaly K."/>
            <person name="Kebe B.I."/>
            <person name="Melnick R.L."/>
            <person name="Guiltinan M.J."/>
            <person name="Tyler B.M."/>
            <person name="Meinhardt L.W."/>
            <person name="Bailey B.A."/>
        </authorList>
    </citation>
    <scope>NUCLEOTIDE SEQUENCE [LARGE SCALE GENOMIC DNA]</scope>
    <source>
        <strain evidence="2">sbr112.9</strain>
    </source>
</reference>
<dbReference type="PANTHER" id="PTHR24559:SF451">
    <property type="entry name" value="REVERSE TRANSCRIPTASE"/>
    <property type="match status" value="1"/>
</dbReference>
<gene>
    <name evidence="1" type="ORF">PHPALM_12644</name>
</gene>
<evidence type="ECO:0000313" key="1">
    <source>
        <dbReference type="EMBL" id="POM70864.1"/>
    </source>
</evidence>
<dbReference type="Gene3D" id="3.10.10.10">
    <property type="entry name" value="HIV Type 1 Reverse Transcriptase, subunit A, domain 1"/>
    <property type="match status" value="1"/>
</dbReference>
<comment type="caution">
    <text evidence="1">The sequence shown here is derived from an EMBL/GenBank/DDBJ whole genome shotgun (WGS) entry which is preliminary data.</text>
</comment>
<dbReference type="PANTHER" id="PTHR24559">
    <property type="entry name" value="TRANSPOSON TY3-I GAG-POL POLYPROTEIN"/>
    <property type="match status" value="1"/>
</dbReference>
<name>A0A2P4XZ84_9STRA</name>
<dbReference type="OrthoDB" id="161383at2759"/>
<keyword evidence="2" id="KW-1185">Reference proteome</keyword>